<evidence type="ECO:0000256" key="3">
    <source>
        <dbReference type="SAM" id="MobiDB-lite"/>
    </source>
</evidence>
<comment type="caution">
    <text evidence="4">The sequence shown here is derived from an EMBL/GenBank/DDBJ whole genome shotgun (WGS) entry which is preliminary data.</text>
</comment>
<dbReference type="SMART" id="SM00386">
    <property type="entry name" value="HAT"/>
    <property type="match status" value="2"/>
</dbReference>
<dbReference type="AlphaFoldDB" id="A0A1Q9DSS7"/>
<sequence>MNTAACDCHNATCLDVATGALHSGSVQLQVTILCNGSESSPITEFVFSWQLNHVFLAIQFHTPDSVSGAFTHTRWRVEMGLMLLFEPRPHADSQSINSFFRVLLNAIRKSFQDKFDHGLVGGQAYSWLMSAVDEAMDCATQELNSRQALTDLEKGGGGSSLKNLQVEDFMDEEMKAVHSKAGRGLPPGCKQQRTVSSKFPMMWLMDILQPVLIEYLCLQKLCSDGTLLDRVAERVSAAKAFAYHTAKAKVETLWAFIETHEELLGTSMSIVFLGALDLGPSADILHQTSSPISGKERYPALVECINRVIETARADLAILAETMPLRYFFSNWAVVKAGKHGMALRIILHNRVTQLARAASKGWITDQEAEVLIGELQARIREANNFYPRSTYIRQKNAWDDFDLALQPSFGQGVYIPEVELLDGSERLSHHLMSKALQECPTSGLLWAKAIELEPKQGQNAKSVDALKKCENDAHVIIAVAKLFWRDGKNAKARKWFNRAVTLNPRLGDAWGAYLAFELENGTSHEQREVIRKCVDAEPNQGLEWNKTVKKVANWRAKWAVKLKRFVEEVYPTEFNAKPLNREVELLLQGEDPYAAMATAQEEAAAEKDELDIKDEGGVKQESFEPATTFQGAKPGWCFKMGMRGLGYYRDPKQDQGAGIKGEVKQEGKAKVKEEDEKK</sequence>
<dbReference type="GO" id="GO:0071013">
    <property type="term" value="C:catalytic step 2 spliceosome"/>
    <property type="evidence" value="ECO:0007669"/>
    <property type="project" value="TreeGrafter"/>
</dbReference>
<feature type="compositionally biased region" description="Basic and acidic residues" evidence="3">
    <location>
        <begin position="662"/>
        <end position="679"/>
    </location>
</feature>
<dbReference type="PANTHER" id="PTHR11246">
    <property type="entry name" value="PRE-MRNA SPLICING FACTOR"/>
    <property type="match status" value="1"/>
</dbReference>
<proteinExistence type="predicted"/>
<evidence type="ECO:0000313" key="4">
    <source>
        <dbReference type="EMBL" id="OLP98188.1"/>
    </source>
</evidence>
<dbReference type="SUPFAM" id="SSF48452">
    <property type="entry name" value="TPR-like"/>
    <property type="match status" value="1"/>
</dbReference>
<dbReference type="EMBL" id="LSRX01000405">
    <property type="protein sequence ID" value="OLP98188.1"/>
    <property type="molecule type" value="Genomic_DNA"/>
</dbReference>
<dbReference type="InterPro" id="IPR011990">
    <property type="entry name" value="TPR-like_helical_dom_sf"/>
</dbReference>
<evidence type="ECO:0000313" key="5">
    <source>
        <dbReference type="Proteomes" id="UP000186817"/>
    </source>
</evidence>
<dbReference type="PROSITE" id="PS50005">
    <property type="entry name" value="TPR"/>
    <property type="match status" value="1"/>
</dbReference>
<dbReference type="Gene3D" id="1.25.40.10">
    <property type="entry name" value="Tetratricopeptide repeat domain"/>
    <property type="match status" value="1"/>
</dbReference>
<evidence type="ECO:0000256" key="2">
    <source>
        <dbReference type="PROSITE-ProRule" id="PRU00339"/>
    </source>
</evidence>
<dbReference type="GO" id="GO:0000244">
    <property type="term" value="P:spliceosomal tri-snRNP complex assembly"/>
    <property type="evidence" value="ECO:0007669"/>
    <property type="project" value="TreeGrafter"/>
</dbReference>
<keyword evidence="2" id="KW-0802">TPR repeat</keyword>
<evidence type="ECO:0000256" key="1">
    <source>
        <dbReference type="ARBA" id="ARBA00022737"/>
    </source>
</evidence>
<keyword evidence="1" id="KW-0677">Repeat</keyword>
<dbReference type="OrthoDB" id="440128at2759"/>
<feature type="repeat" description="TPR" evidence="2">
    <location>
        <begin position="474"/>
        <end position="507"/>
    </location>
</feature>
<organism evidence="4 5">
    <name type="scientific">Symbiodinium microadriaticum</name>
    <name type="common">Dinoflagellate</name>
    <name type="synonym">Zooxanthella microadriatica</name>
    <dbReference type="NCBI Taxonomy" id="2951"/>
    <lineage>
        <taxon>Eukaryota</taxon>
        <taxon>Sar</taxon>
        <taxon>Alveolata</taxon>
        <taxon>Dinophyceae</taxon>
        <taxon>Suessiales</taxon>
        <taxon>Symbiodiniaceae</taxon>
        <taxon>Symbiodinium</taxon>
    </lineage>
</organism>
<dbReference type="InterPro" id="IPR045075">
    <property type="entry name" value="Syf1-like"/>
</dbReference>
<dbReference type="PANTHER" id="PTHR11246:SF1">
    <property type="entry name" value="PRE-MRNA-PROCESSING FACTOR 6"/>
    <property type="match status" value="1"/>
</dbReference>
<keyword evidence="5" id="KW-1185">Reference proteome</keyword>
<name>A0A1Q9DSS7_SYMMI</name>
<dbReference type="Proteomes" id="UP000186817">
    <property type="component" value="Unassembled WGS sequence"/>
</dbReference>
<accession>A0A1Q9DSS7</accession>
<dbReference type="InterPro" id="IPR019734">
    <property type="entry name" value="TPR_rpt"/>
</dbReference>
<dbReference type="InterPro" id="IPR003107">
    <property type="entry name" value="HAT"/>
</dbReference>
<dbReference type="GO" id="GO:0046540">
    <property type="term" value="C:U4/U6 x U5 tri-snRNP complex"/>
    <property type="evidence" value="ECO:0007669"/>
    <property type="project" value="TreeGrafter"/>
</dbReference>
<protein>
    <submittedName>
        <fullName evidence="4">Pre-mRNA-processing factor 6</fullName>
    </submittedName>
</protein>
<feature type="region of interest" description="Disordered" evidence="3">
    <location>
        <begin position="651"/>
        <end position="679"/>
    </location>
</feature>
<reference evidence="4 5" key="1">
    <citation type="submission" date="2016-02" db="EMBL/GenBank/DDBJ databases">
        <title>Genome analysis of coral dinoflagellate symbionts highlights evolutionary adaptations to a symbiotic lifestyle.</title>
        <authorList>
            <person name="Aranda M."/>
            <person name="Li Y."/>
            <person name="Liew Y.J."/>
            <person name="Baumgarten S."/>
            <person name="Simakov O."/>
            <person name="Wilson M."/>
            <person name="Piel J."/>
            <person name="Ashoor H."/>
            <person name="Bougouffa S."/>
            <person name="Bajic V.B."/>
            <person name="Ryu T."/>
            <person name="Ravasi T."/>
            <person name="Bayer T."/>
            <person name="Micklem G."/>
            <person name="Kim H."/>
            <person name="Bhak J."/>
            <person name="Lajeunesse T.C."/>
            <person name="Voolstra C.R."/>
        </authorList>
    </citation>
    <scope>NUCLEOTIDE SEQUENCE [LARGE SCALE GENOMIC DNA]</scope>
    <source>
        <strain evidence="4 5">CCMP2467</strain>
    </source>
</reference>
<gene>
    <name evidence="4" type="primary">PRPF6</name>
    <name evidence="4" type="ORF">AK812_SmicGene19397</name>
</gene>